<sequence>MPLFDGSTQLKLGAFDDSANKLQPLYGLYIALAAEHIDSFEIDLY</sequence>
<evidence type="ECO:0000313" key="2">
    <source>
        <dbReference type="Proteomes" id="UP000236751"/>
    </source>
</evidence>
<protein>
    <submittedName>
        <fullName evidence="1">Uncharacterized protein</fullName>
    </submittedName>
</protein>
<organism evidence="1 2">
    <name type="scientific">Nitrosospira multiformis (strain ATCC 25196 / NCIMB 11849 / C 71)</name>
    <dbReference type="NCBI Taxonomy" id="323848"/>
    <lineage>
        <taxon>Bacteria</taxon>
        <taxon>Pseudomonadati</taxon>
        <taxon>Pseudomonadota</taxon>
        <taxon>Betaproteobacteria</taxon>
        <taxon>Nitrosomonadales</taxon>
        <taxon>Nitrosomonadaceae</taxon>
        <taxon>Nitrosospira</taxon>
    </lineage>
</organism>
<accession>A0A1H5WB28</accession>
<dbReference type="EMBL" id="FNVK01000018">
    <property type="protein sequence ID" value="SEF96558.1"/>
    <property type="molecule type" value="Genomic_DNA"/>
</dbReference>
<dbReference type="Proteomes" id="UP000236751">
    <property type="component" value="Unassembled WGS sequence"/>
</dbReference>
<proteinExistence type="predicted"/>
<evidence type="ECO:0000313" key="1">
    <source>
        <dbReference type="EMBL" id="SEF96558.1"/>
    </source>
</evidence>
<name>A0A1H5WB28_NITMU</name>
<gene>
    <name evidence="1" type="ORF">SAMN05216403_11818</name>
</gene>
<dbReference type="RefSeq" id="WP_167535577.1">
    <property type="nucleotide sequence ID" value="NC_007614.1"/>
</dbReference>
<dbReference type="AlphaFoldDB" id="A0A1H5WB28"/>
<reference evidence="1 2" key="1">
    <citation type="submission" date="2016-10" db="EMBL/GenBank/DDBJ databases">
        <authorList>
            <person name="de Groot N.N."/>
        </authorList>
    </citation>
    <scope>NUCLEOTIDE SEQUENCE [LARGE SCALE GENOMIC DNA]</scope>
    <source>
        <strain evidence="1 2">Nl13</strain>
    </source>
</reference>